<evidence type="ECO:0000313" key="2">
    <source>
        <dbReference type="Proteomes" id="UP001358614"/>
    </source>
</evidence>
<dbReference type="RefSeq" id="XP_066087178.1">
    <property type="nucleotide sequence ID" value="XM_066231081.1"/>
</dbReference>
<name>A0AAX4KRV9_9TREE</name>
<proteinExistence type="predicted"/>
<protein>
    <submittedName>
        <fullName evidence="1">Uncharacterized protein</fullName>
    </submittedName>
</protein>
<sequence length="90" mass="9949">MYTGRRQETFNCLTSGVDEADLLEAKAELRGWFDHVVTTNSDANTLYHSHITYGSSRPSAAQSALQSILATAALYHNGDNPGCKYQFFTD</sequence>
<dbReference type="Proteomes" id="UP001358614">
    <property type="component" value="Chromosome 2"/>
</dbReference>
<dbReference type="AlphaFoldDB" id="A0AAX4KRV9"/>
<reference evidence="1 2" key="1">
    <citation type="submission" date="2024-01" db="EMBL/GenBank/DDBJ databases">
        <title>Comparative genomics of Cryptococcus and Kwoniella reveals pathogenesis evolution and contrasting modes of karyotype evolution via chromosome fusion or intercentromeric recombination.</title>
        <authorList>
            <person name="Coelho M.A."/>
            <person name="David-Palma M."/>
            <person name="Shea T."/>
            <person name="Bowers K."/>
            <person name="McGinley-Smith S."/>
            <person name="Mohammad A.W."/>
            <person name="Gnirke A."/>
            <person name="Yurkov A.M."/>
            <person name="Nowrousian M."/>
            <person name="Sun S."/>
            <person name="Cuomo C.A."/>
            <person name="Heitman J."/>
        </authorList>
    </citation>
    <scope>NUCLEOTIDE SEQUENCE [LARGE SCALE GENOMIC DNA]</scope>
    <source>
        <strain evidence="1 2">PYCC6329</strain>
    </source>
</reference>
<dbReference type="GeneID" id="91106134"/>
<evidence type="ECO:0000313" key="1">
    <source>
        <dbReference type="EMBL" id="WWD09211.1"/>
    </source>
</evidence>
<dbReference type="KEGG" id="ker:91106134"/>
<keyword evidence="2" id="KW-1185">Reference proteome</keyword>
<dbReference type="EMBL" id="CP144090">
    <property type="protein sequence ID" value="WWD09211.1"/>
    <property type="molecule type" value="Genomic_DNA"/>
</dbReference>
<accession>A0AAX4KRV9</accession>
<organism evidence="1 2">
    <name type="scientific">Kwoniella europaea PYCC6329</name>
    <dbReference type="NCBI Taxonomy" id="1423913"/>
    <lineage>
        <taxon>Eukaryota</taxon>
        <taxon>Fungi</taxon>
        <taxon>Dikarya</taxon>
        <taxon>Basidiomycota</taxon>
        <taxon>Agaricomycotina</taxon>
        <taxon>Tremellomycetes</taxon>
        <taxon>Tremellales</taxon>
        <taxon>Cryptococcaceae</taxon>
        <taxon>Kwoniella</taxon>
    </lineage>
</organism>
<gene>
    <name evidence="1" type="ORF">V865_007333</name>
</gene>